<reference evidence="2" key="2">
    <citation type="submission" date="2020-09" db="EMBL/GenBank/DDBJ databases">
        <authorList>
            <person name="Sun Q."/>
            <person name="Ohkuma M."/>
        </authorList>
    </citation>
    <scope>NUCLEOTIDE SEQUENCE</scope>
    <source>
        <strain evidence="2">JCM 3051</strain>
    </source>
</reference>
<dbReference type="AlphaFoldDB" id="A0A8H9GEW3"/>
<accession>A0A8H9GEW3</accession>
<proteinExistence type="predicted"/>
<protein>
    <submittedName>
        <fullName evidence="2">Uncharacterized protein</fullName>
    </submittedName>
</protein>
<evidence type="ECO:0000256" key="1">
    <source>
        <dbReference type="SAM" id="MobiDB-lite"/>
    </source>
</evidence>
<keyword evidence="3" id="KW-1185">Reference proteome</keyword>
<feature type="region of interest" description="Disordered" evidence="1">
    <location>
        <begin position="1"/>
        <end position="20"/>
    </location>
</feature>
<dbReference type="EMBL" id="BMPT01000001">
    <property type="protein sequence ID" value="GGM11516.1"/>
    <property type="molecule type" value="Genomic_DNA"/>
</dbReference>
<gene>
    <name evidence="2" type="ORF">GCM10010102_04070</name>
</gene>
<name>A0A8H9GEW3_9MICO</name>
<evidence type="ECO:0000313" key="2">
    <source>
        <dbReference type="EMBL" id="GGM11516.1"/>
    </source>
</evidence>
<evidence type="ECO:0000313" key="3">
    <source>
        <dbReference type="Proteomes" id="UP000655589"/>
    </source>
</evidence>
<organism evidence="2 3">
    <name type="scientific">Promicromonospora citrea</name>
    <dbReference type="NCBI Taxonomy" id="43677"/>
    <lineage>
        <taxon>Bacteria</taxon>
        <taxon>Bacillati</taxon>
        <taxon>Actinomycetota</taxon>
        <taxon>Actinomycetes</taxon>
        <taxon>Micrococcales</taxon>
        <taxon>Promicromonosporaceae</taxon>
        <taxon>Promicromonospora</taxon>
    </lineage>
</organism>
<reference evidence="2" key="1">
    <citation type="journal article" date="2014" name="Int. J. Syst. Evol. Microbiol.">
        <title>Complete genome sequence of Corynebacterium casei LMG S-19264T (=DSM 44701T), isolated from a smear-ripened cheese.</title>
        <authorList>
            <consortium name="US DOE Joint Genome Institute (JGI-PGF)"/>
            <person name="Walter F."/>
            <person name="Albersmeier A."/>
            <person name="Kalinowski J."/>
            <person name="Ruckert C."/>
        </authorList>
    </citation>
    <scope>NUCLEOTIDE SEQUENCE</scope>
    <source>
        <strain evidence="2">JCM 3051</strain>
    </source>
</reference>
<sequence length="240" mass="26207">MVDVQRSQGTTVRTSLSASGATITGDVKRQKLDPARFGYTVILEASGGTMLGSEVQVTLQKIDRTPVRKRTVVLDRTSSTRMARHGAINFTGTIAPGTYRVGVEVFTVIRKADGTRVRHVIDVDEAQRVQFKRAVSVDATISTDAKDGRPARITARARVLRVADDGSISWLTIRSGRAILSADPDGPWGDKPAKFVRDLTIRDGRISTDVTTRPGYWKVTYPGTARYARSTGWLPELCGC</sequence>
<comment type="caution">
    <text evidence="2">The sequence shown here is derived from an EMBL/GenBank/DDBJ whole genome shotgun (WGS) entry which is preliminary data.</text>
</comment>
<dbReference type="Proteomes" id="UP000655589">
    <property type="component" value="Unassembled WGS sequence"/>
</dbReference>